<feature type="compositionally biased region" description="Low complexity" evidence="3">
    <location>
        <begin position="104"/>
        <end position="113"/>
    </location>
</feature>
<dbReference type="SUPFAM" id="SSF51735">
    <property type="entry name" value="NAD(P)-binding Rossmann-fold domains"/>
    <property type="match status" value="1"/>
</dbReference>
<evidence type="ECO:0000259" key="4">
    <source>
        <dbReference type="SMART" id="SM00822"/>
    </source>
</evidence>
<keyword evidence="2" id="KW-0560">Oxidoreductase</keyword>
<dbReference type="PRINTS" id="PR00080">
    <property type="entry name" value="SDRFAMILY"/>
</dbReference>
<dbReference type="PANTHER" id="PTHR48107:SF7">
    <property type="entry name" value="RE15974P"/>
    <property type="match status" value="1"/>
</dbReference>
<dbReference type="Proteomes" id="UP000322080">
    <property type="component" value="Unassembled WGS sequence"/>
</dbReference>
<feature type="compositionally biased region" description="Basic residues" evidence="3">
    <location>
        <begin position="1"/>
        <end position="18"/>
    </location>
</feature>
<evidence type="ECO:0000256" key="2">
    <source>
        <dbReference type="ARBA" id="ARBA00023002"/>
    </source>
</evidence>
<dbReference type="PRINTS" id="PR00081">
    <property type="entry name" value="GDHRDH"/>
</dbReference>
<dbReference type="AlphaFoldDB" id="A0A5D0RBG4"/>
<dbReference type="InterPro" id="IPR036291">
    <property type="entry name" value="NAD(P)-bd_dom_sf"/>
</dbReference>
<feature type="region of interest" description="Disordered" evidence="3">
    <location>
        <begin position="1"/>
        <end position="184"/>
    </location>
</feature>
<dbReference type="InterPro" id="IPR057326">
    <property type="entry name" value="KR_dom"/>
</dbReference>
<dbReference type="GO" id="GO:0016614">
    <property type="term" value="F:oxidoreductase activity, acting on CH-OH group of donors"/>
    <property type="evidence" value="ECO:0007669"/>
    <property type="project" value="UniProtKB-ARBA"/>
</dbReference>
<sequence length="426" mass="45124">MRLYHRQRRRASHGRRARPGACLSRRPAPANPDRHPRAREPVAWRRQHHRRDRERRDACRRLAGRHGRGGGQLPARGLHRRHRRQRLQPRLRPLRAAGRGGKPGPAASGPARPGRSRNHDGRLCRGLLQLSAPRRTRRRRFRAGHPRNPGRGGPARPGRRAGGHADGYRAGHGPRAGRRVNGRGLIVTGGSRGIGAATARRAARDGWQVVVNYHGNAAAAEAVVQAIADSGGDAIAVQGDVAREADVLALFDRAEAAFGPVGGLVNNAGILDRAAPLSEISSARWQRVLQVNATGSFLAAREAVRRMTAAATGGVIVNLSSMAAPLGAANEFVDYAASKGAVESMTIGLAREVGRAGIRVNAVRPGLIDTDIHGDAGIPDRARALAASVPLGRAGSAAEVAEAIVWLLSDAASYVTGAILPVSGGR</sequence>
<comment type="caution">
    <text evidence="5">The sequence shown here is derived from an EMBL/GenBank/DDBJ whole genome shotgun (WGS) entry which is preliminary data.</text>
</comment>
<feature type="compositionally biased region" description="Basic and acidic residues" evidence="3">
    <location>
        <begin position="32"/>
        <end position="43"/>
    </location>
</feature>
<dbReference type="Pfam" id="PF13561">
    <property type="entry name" value="adh_short_C2"/>
    <property type="match status" value="1"/>
</dbReference>
<accession>A0A5D0RBG4</accession>
<dbReference type="InterPro" id="IPR002347">
    <property type="entry name" value="SDR_fam"/>
</dbReference>
<dbReference type="SMART" id="SM00822">
    <property type="entry name" value="PKS_KR"/>
    <property type="match status" value="1"/>
</dbReference>
<evidence type="ECO:0000256" key="3">
    <source>
        <dbReference type="SAM" id="MobiDB-lite"/>
    </source>
</evidence>
<organism evidence="5 6">
    <name type="scientific">Maritimibacter fusiformis</name>
    <dbReference type="NCBI Taxonomy" id="2603819"/>
    <lineage>
        <taxon>Bacteria</taxon>
        <taxon>Pseudomonadati</taxon>
        <taxon>Pseudomonadota</taxon>
        <taxon>Alphaproteobacteria</taxon>
        <taxon>Rhodobacterales</taxon>
        <taxon>Roseobacteraceae</taxon>
        <taxon>Maritimibacter</taxon>
    </lineage>
</organism>
<feature type="domain" description="Ketoreductase" evidence="4">
    <location>
        <begin position="183"/>
        <end position="361"/>
    </location>
</feature>
<evidence type="ECO:0000256" key="1">
    <source>
        <dbReference type="ARBA" id="ARBA00006484"/>
    </source>
</evidence>
<keyword evidence="6" id="KW-1185">Reference proteome</keyword>
<name>A0A5D0RBG4_9RHOB</name>
<proteinExistence type="inferred from homology"/>
<evidence type="ECO:0000313" key="6">
    <source>
        <dbReference type="Proteomes" id="UP000322080"/>
    </source>
</evidence>
<protein>
    <submittedName>
        <fullName evidence="5">SDR family oxidoreductase</fullName>
    </submittedName>
</protein>
<dbReference type="PANTHER" id="PTHR48107">
    <property type="entry name" value="NADPH-DEPENDENT ALDEHYDE REDUCTASE-LIKE PROTEIN, CHLOROPLASTIC-RELATED"/>
    <property type="match status" value="1"/>
</dbReference>
<feature type="compositionally biased region" description="Basic residues" evidence="3">
    <location>
        <begin position="77"/>
        <end position="93"/>
    </location>
</feature>
<dbReference type="EMBL" id="VSIY01000015">
    <property type="protein sequence ID" value="TYB77924.1"/>
    <property type="molecule type" value="Genomic_DNA"/>
</dbReference>
<evidence type="ECO:0000313" key="5">
    <source>
        <dbReference type="EMBL" id="TYB77924.1"/>
    </source>
</evidence>
<dbReference type="Gene3D" id="3.40.50.720">
    <property type="entry name" value="NAD(P)-binding Rossmann-like Domain"/>
    <property type="match status" value="1"/>
</dbReference>
<feature type="compositionally biased region" description="Basic residues" evidence="3">
    <location>
        <begin position="134"/>
        <end position="145"/>
    </location>
</feature>
<reference evidence="5 6" key="1">
    <citation type="submission" date="2019-08" db="EMBL/GenBank/DDBJ databases">
        <title>Identification of a novel species of the genus Boseongicola.</title>
        <authorList>
            <person name="Zhang X.-Q."/>
        </authorList>
    </citation>
    <scope>NUCLEOTIDE SEQUENCE [LARGE SCALE GENOMIC DNA]</scope>
    <source>
        <strain evidence="5 6">HY14</strain>
    </source>
</reference>
<dbReference type="FunFam" id="3.40.50.720:FF:000084">
    <property type="entry name" value="Short-chain dehydrogenase reductase"/>
    <property type="match status" value="1"/>
</dbReference>
<gene>
    <name evidence="5" type="ORF">FVF75_15140</name>
</gene>
<comment type="similarity">
    <text evidence="1">Belongs to the short-chain dehydrogenases/reductases (SDR) family.</text>
</comment>